<dbReference type="PANTHER" id="PTHR38839">
    <property type="entry name" value="TRANSCRIPTIONAL REGULATOR WHID-RELATED"/>
    <property type="match status" value="1"/>
</dbReference>
<gene>
    <name evidence="12" type="ORF">MNBD_ACTINO02-3024</name>
</gene>
<dbReference type="Pfam" id="PF02467">
    <property type="entry name" value="Whib"/>
    <property type="match status" value="1"/>
</dbReference>
<dbReference type="GO" id="GO:0003677">
    <property type="term" value="F:DNA binding"/>
    <property type="evidence" value="ECO:0007669"/>
    <property type="project" value="UniProtKB-KW"/>
</dbReference>
<comment type="cofactor">
    <cofactor evidence="1">
        <name>[4Fe-4S] cluster</name>
        <dbReference type="ChEBI" id="CHEBI:49883"/>
    </cofactor>
</comment>
<keyword evidence="5" id="KW-0408">Iron</keyword>
<dbReference type="InterPro" id="IPR034768">
    <property type="entry name" value="4FE4S_WBL"/>
</dbReference>
<feature type="non-terminal residue" evidence="12">
    <location>
        <position position="76"/>
    </location>
</feature>
<dbReference type="EMBL" id="UOEK01000650">
    <property type="protein sequence ID" value="VAW09771.1"/>
    <property type="molecule type" value="Genomic_DNA"/>
</dbReference>
<sequence>MFTQLIEALKGADYGWQDLANCRGANPDLFFPERGASTRTAKSICRECSVRPECLEFAITSSEKFGIWGALSERER</sequence>
<accession>A0A3B0STU7</accession>
<dbReference type="PANTHER" id="PTHR38839:SF4">
    <property type="entry name" value="TRANSCRIPTIONAL REGULATOR WHIB"/>
    <property type="match status" value="1"/>
</dbReference>
<evidence type="ECO:0000256" key="10">
    <source>
        <dbReference type="ARBA" id="ARBA00023163"/>
    </source>
</evidence>
<dbReference type="HAMAP" id="MF_01479">
    <property type="entry name" value="WhiB"/>
    <property type="match status" value="1"/>
</dbReference>
<evidence type="ECO:0000256" key="2">
    <source>
        <dbReference type="ARBA" id="ARBA00006597"/>
    </source>
</evidence>
<evidence type="ECO:0000313" key="12">
    <source>
        <dbReference type="EMBL" id="VAW09771.1"/>
    </source>
</evidence>
<keyword evidence="7" id="KW-0805">Transcription regulation</keyword>
<keyword evidence="8" id="KW-0238">DNA-binding</keyword>
<evidence type="ECO:0000256" key="6">
    <source>
        <dbReference type="ARBA" id="ARBA00023014"/>
    </source>
</evidence>
<evidence type="ECO:0000256" key="5">
    <source>
        <dbReference type="ARBA" id="ARBA00023004"/>
    </source>
</evidence>
<dbReference type="InterPro" id="IPR003482">
    <property type="entry name" value="Whib"/>
</dbReference>
<keyword evidence="6" id="KW-0411">Iron-sulfur</keyword>
<feature type="domain" description="4Fe-4S Wbl-type" evidence="11">
    <location>
        <begin position="21"/>
        <end position="76"/>
    </location>
</feature>
<evidence type="ECO:0000256" key="9">
    <source>
        <dbReference type="ARBA" id="ARBA00023157"/>
    </source>
</evidence>
<name>A0A3B0STU7_9ZZZZ</name>
<dbReference type="GO" id="GO:0046872">
    <property type="term" value="F:metal ion binding"/>
    <property type="evidence" value="ECO:0007669"/>
    <property type="project" value="UniProtKB-KW"/>
</dbReference>
<dbReference type="PROSITE" id="PS51674">
    <property type="entry name" value="4FE4S_WBL"/>
    <property type="match status" value="1"/>
</dbReference>
<dbReference type="GO" id="GO:0051539">
    <property type="term" value="F:4 iron, 4 sulfur cluster binding"/>
    <property type="evidence" value="ECO:0007669"/>
    <property type="project" value="UniProtKB-KW"/>
</dbReference>
<dbReference type="AlphaFoldDB" id="A0A3B0STU7"/>
<dbReference type="GO" id="GO:0045892">
    <property type="term" value="P:negative regulation of DNA-templated transcription"/>
    <property type="evidence" value="ECO:0007669"/>
    <property type="project" value="TreeGrafter"/>
</dbReference>
<evidence type="ECO:0000256" key="1">
    <source>
        <dbReference type="ARBA" id="ARBA00001966"/>
    </source>
</evidence>
<evidence type="ECO:0000256" key="3">
    <source>
        <dbReference type="ARBA" id="ARBA00022485"/>
    </source>
</evidence>
<keyword evidence="9" id="KW-1015">Disulfide bond</keyword>
<evidence type="ECO:0000256" key="8">
    <source>
        <dbReference type="ARBA" id="ARBA00023125"/>
    </source>
</evidence>
<reference evidence="12" key="1">
    <citation type="submission" date="2018-06" db="EMBL/GenBank/DDBJ databases">
        <authorList>
            <person name="Zhirakovskaya E."/>
        </authorList>
    </citation>
    <scope>NUCLEOTIDE SEQUENCE</scope>
</reference>
<comment type="similarity">
    <text evidence="2">Belongs to the WhiB family.</text>
</comment>
<evidence type="ECO:0000259" key="11">
    <source>
        <dbReference type="PROSITE" id="PS51674"/>
    </source>
</evidence>
<evidence type="ECO:0000256" key="7">
    <source>
        <dbReference type="ARBA" id="ARBA00023015"/>
    </source>
</evidence>
<organism evidence="12">
    <name type="scientific">hydrothermal vent metagenome</name>
    <dbReference type="NCBI Taxonomy" id="652676"/>
    <lineage>
        <taxon>unclassified sequences</taxon>
        <taxon>metagenomes</taxon>
        <taxon>ecological metagenomes</taxon>
    </lineage>
</organism>
<dbReference type="GO" id="GO:0045454">
    <property type="term" value="P:cell redox homeostasis"/>
    <property type="evidence" value="ECO:0007669"/>
    <property type="project" value="TreeGrafter"/>
</dbReference>
<keyword evidence="10" id="KW-0804">Transcription</keyword>
<proteinExistence type="inferred from homology"/>
<dbReference type="GO" id="GO:0047134">
    <property type="term" value="F:protein-disulfide reductase [NAD(P)H] activity"/>
    <property type="evidence" value="ECO:0007669"/>
    <property type="project" value="TreeGrafter"/>
</dbReference>
<keyword evidence="4" id="KW-0479">Metal-binding</keyword>
<evidence type="ECO:0000256" key="4">
    <source>
        <dbReference type="ARBA" id="ARBA00022723"/>
    </source>
</evidence>
<keyword evidence="3" id="KW-0004">4Fe-4S</keyword>
<protein>
    <recommendedName>
        <fullName evidence="11">4Fe-4S Wbl-type domain-containing protein</fullName>
    </recommendedName>
</protein>